<protein>
    <submittedName>
        <fullName evidence="5">Putative lipoprotein</fullName>
    </submittedName>
</protein>
<reference evidence="6" key="1">
    <citation type="submission" date="2009-12" db="EMBL/GenBank/DDBJ databases">
        <title>Complete sequence of Treponema primitia strain ZAS-2.</title>
        <authorList>
            <person name="Tetu S.G."/>
            <person name="Matson E."/>
            <person name="Ren Q."/>
            <person name="Seshadri R."/>
            <person name="Elbourne L."/>
            <person name="Hassan K.A."/>
            <person name="Durkin A."/>
            <person name="Radune D."/>
            <person name="Mohamoud Y."/>
            <person name="Shay R."/>
            <person name="Jin S."/>
            <person name="Zhang X."/>
            <person name="Lucey K."/>
            <person name="Ballor N.R."/>
            <person name="Ottesen E."/>
            <person name="Rosenthal R."/>
            <person name="Allen A."/>
            <person name="Leadbetter J.R."/>
            <person name="Paulsen I.T."/>
        </authorList>
    </citation>
    <scope>NUCLEOTIDE SEQUENCE [LARGE SCALE GENOMIC DNA]</scope>
    <source>
        <strain evidence="6">ATCC BAA-887 / DSM 12427 / ZAS-2</strain>
    </source>
</reference>
<evidence type="ECO:0000256" key="3">
    <source>
        <dbReference type="ARBA" id="ARBA00022729"/>
    </source>
</evidence>
<comment type="similarity">
    <text evidence="2">Belongs to the bacterial solute-binding protein SsuA/TauA family.</text>
</comment>
<dbReference type="SMART" id="SM00062">
    <property type="entry name" value="PBPb"/>
    <property type="match status" value="1"/>
</dbReference>
<dbReference type="Pfam" id="PF09084">
    <property type="entry name" value="NMT1"/>
    <property type="match status" value="1"/>
</dbReference>
<evidence type="ECO:0000256" key="2">
    <source>
        <dbReference type="ARBA" id="ARBA00010742"/>
    </source>
</evidence>
<accession>F5YJ53</accession>
<dbReference type="EMBL" id="CP001843">
    <property type="protein sequence ID" value="AEF84628.1"/>
    <property type="molecule type" value="Genomic_DNA"/>
</dbReference>
<dbReference type="eggNOG" id="COG0715">
    <property type="taxonomic scope" value="Bacteria"/>
</dbReference>
<comment type="subcellular location">
    <subcellularLocation>
        <location evidence="1">Periplasm</location>
    </subcellularLocation>
</comment>
<evidence type="ECO:0000256" key="1">
    <source>
        <dbReference type="ARBA" id="ARBA00004418"/>
    </source>
</evidence>
<dbReference type="GO" id="GO:0042918">
    <property type="term" value="P:alkanesulfonate transmembrane transport"/>
    <property type="evidence" value="ECO:0007669"/>
    <property type="project" value="TreeGrafter"/>
</dbReference>
<dbReference type="Proteomes" id="UP000009223">
    <property type="component" value="Chromosome"/>
</dbReference>
<reference evidence="5 6" key="2">
    <citation type="journal article" date="2011" name="ISME J.">
        <title>RNA-seq reveals cooperative metabolic interactions between two termite-gut spirochete species in co-culture.</title>
        <authorList>
            <person name="Rosenthal A.Z."/>
            <person name="Matson E.G."/>
            <person name="Eldar A."/>
            <person name="Leadbetter J.R."/>
        </authorList>
    </citation>
    <scope>NUCLEOTIDE SEQUENCE [LARGE SCALE GENOMIC DNA]</scope>
    <source>
        <strain evidence="6">ATCC BAA-887 / DSM 12427 / ZAS-2</strain>
    </source>
</reference>
<dbReference type="AlphaFoldDB" id="F5YJ53"/>
<name>F5YJ53_TREPZ</name>
<gene>
    <name evidence="5" type="ordered locus">TREPR_2141</name>
</gene>
<dbReference type="Gene3D" id="3.40.190.10">
    <property type="entry name" value="Periplasmic binding protein-like II"/>
    <property type="match status" value="2"/>
</dbReference>
<proteinExistence type="inferred from homology"/>
<dbReference type="PANTHER" id="PTHR30024:SF47">
    <property type="entry name" value="TAURINE-BINDING PERIPLASMIC PROTEIN"/>
    <property type="match status" value="1"/>
</dbReference>
<keyword evidence="3" id="KW-0732">Signal</keyword>
<feature type="domain" description="Solute-binding protein family 3/N-terminal" evidence="4">
    <location>
        <begin position="39"/>
        <end position="257"/>
    </location>
</feature>
<dbReference type="STRING" id="545694.TREPR_2141"/>
<dbReference type="KEGG" id="tpi:TREPR_2141"/>
<dbReference type="PROSITE" id="PS51257">
    <property type="entry name" value="PROKAR_LIPOPROTEIN"/>
    <property type="match status" value="1"/>
</dbReference>
<dbReference type="InterPro" id="IPR001638">
    <property type="entry name" value="Solute-binding_3/MltF_N"/>
</dbReference>
<keyword evidence="5" id="KW-0449">Lipoprotein</keyword>
<evidence type="ECO:0000259" key="4">
    <source>
        <dbReference type="SMART" id="SM00062"/>
    </source>
</evidence>
<dbReference type="PANTHER" id="PTHR30024">
    <property type="entry name" value="ALIPHATIC SULFONATES-BINDING PROTEIN-RELATED"/>
    <property type="match status" value="1"/>
</dbReference>
<dbReference type="HOGENOM" id="CLU_028871_12_1_12"/>
<dbReference type="InterPro" id="IPR015168">
    <property type="entry name" value="SsuA/THI5"/>
</dbReference>
<evidence type="ECO:0000313" key="5">
    <source>
        <dbReference type="EMBL" id="AEF84628.1"/>
    </source>
</evidence>
<organism evidence="5 6">
    <name type="scientific">Treponema primitia (strain ATCC BAA-887 / DSM 12427 / ZAS-2)</name>
    <dbReference type="NCBI Taxonomy" id="545694"/>
    <lineage>
        <taxon>Bacteria</taxon>
        <taxon>Pseudomonadati</taxon>
        <taxon>Spirochaetota</taxon>
        <taxon>Spirochaetia</taxon>
        <taxon>Spirochaetales</taxon>
        <taxon>Treponemataceae</taxon>
        <taxon>Treponema</taxon>
    </lineage>
</organism>
<dbReference type="OrthoDB" id="9814375at2"/>
<dbReference type="GO" id="GO:0042597">
    <property type="term" value="C:periplasmic space"/>
    <property type="evidence" value="ECO:0007669"/>
    <property type="project" value="UniProtKB-SubCell"/>
</dbReference>
<dbReference type="SUPFAM" id="SSF53850">
    <property type="entry name" value="Periplasmic binding protein-like II"/>
    <property type="match status" value="1"/>
</dbReference>
<evidence type="ECO:0000313" key="6">
    <source>
        <dbReference type="Proteomes" id="UP000009223"/>
    </source>
</evidence>
<keyword evidence="6" id="KW-1185">Reference proteome</keyword>
<sequence>MKQKRVLSFLAVSFFVIPLILGGCSKKETQTAGGQTLDKIRIGASAGATLVTDVGLADEIFKKHGLDAEITAFAAGINTIDAISIGQLDIGIAADFAIFNRIGGAQNSPLRIFTGNGDLFNNSQLFSPDPSVKTPADLAGKSVITHLGTVVEYYYAQTFAAVGVPESEVKYLPVESPLEALAVLQAGNAQGYYANGRTAESVKKIEGIHVVGELKNYVPSTVLVFVSSEQFLKEHQRVVEKFLGAVEEIYDVIEKDRQRAAEITFKASGAPVDLTLLNLQLQTRRLDVSQSTFDALKSMYQWLEGKGLIKYPFDIYKFVDTTALKTVFPDRGNYK</sequence>